<dbReference type="InterPro" id="IPR012603">
    <property type="entry name" value="ARID4A/B_PWWP"/>
</dbReference>
<feature type="compositionally biased region" description="Low complexity" evidence="6">
    <location>
        <begin position="1288"/>
        <end position="1302"/>
    </location>
</feature>
<dbReference type="SMART" id="SM00501">
    <property type="entry name" value="BRIGHT"/>
    <property type="match status" value="1"/>
</dbReference>
<comment type="caution">
    <text evidence="8">The sequence shown here is derived from an EMBL/GenBank/DDBJ whole genome shotgun (WGS) entry which is preliminary data.</text>
</comment>
<evidence type="ECO:0000256" key="5">
    <source>
        <dbReference type="ARBA" id="ARBA00023242"/>
    </source>
</evidence>
<evidence type="ECO:0000313" key="8">
    <source>
        <dbReference type="EMBL" id="CAL5140508.1"/>
    </source>
</evidence>
<feature type="compositionally biased region" description="Acidic residues" evidence="6">
    <location>
        <begin position="191"/>
        <end position="206"/>
    </location>
</feature>
<feature type="compositionally biased region" description="Low complexity" evidence="6">
    <location>
        <begin position="2034"/>
        <end position="2048"/>
    </location>
</feature>
<evidence type="ECO:0000256" key="4">
    <source>
        <dbReference type="ARBA" id="ARBA00023163"/>
    </source>
</evidence>
<evidence type="ECO:0000256" key="6">
    <source>
        <dbReference type="SAM" id="MobiDB-lite"/>
    </source>
</evidence>
<dbReference type="EMBL" id="CAXLJL010000734">
    <property type="protein sequence ID" value="CAL5140508.1"/>
    <property type="molecule type" value="Genomic_DNA"/>
</dbReference>
<gene>
    <name evidence="8" type="ORF">CDAUBV1_LOCUS15823</name>
</gene>
<feature type="compositionally biased region" description="Low complexity" evidence="6">
    <location>
        <begin position="1889"/>
        <end position="1906"/>
    </location>
</feature>
<dbReference type="GO" id="GO:0005634">
    <property type="term" value="C:nucleus"/>
    <property type="evidence" value="ECO:0007669"/>
    <property type="project" value="TreeGrafter"/>
</dbReference>
<dbReference type="GO" id="GO:0006325">
    <property type="term" value="P:chromatin organization"/>
    <property type="evidence" value="ECO:0007669"/>
    <property type="project" value="UniProtKB-KW"/>
</dbReference>
<feature type="compositionally biased region" description="Basic residues" evidence="6">
    <location>
        <begin position="1610"/>
        <end position="1619"/>
    </location>
</feature>
<keyword evidence="4" id="KW-0804">Transcription</keyword>
<feature type="region of interest" description="Disordered" evidence="6">
    <location>
        <begin position="1"/>
        <end position="41"/>
    </location>
</feature>
<feature type="compositionally biased region" description="Basic residues" evidence="6">
    <location>
        <begin position="531"/>
        <end position="546"/>
    </location>
</feature>
<protein>
    <recommendedName>
        <fullName evidence="7">ARID domain-containing protein</fullName>
    </recommendedName>
</protein>
<feature type="compositionally biased region" description="Basic and acidic residues" evidence="6">
    <location>
        <begin position="1384"/>
        <end position="1401"/>
    </location>
</feature>
<feature type="region of interest" description="Disordered" evidence="6">
    <location>
        <begin position="310"/>
        <end position="338"/>
    </location>
</feature>
<dbReference type="PROSITE" id="PS51011">
    <property type="entry name" value="ARID"/>
    <property type="match status" value="1"/>
</dbReference>
<feature type="compositionally biased region" description="Polar residues" evidence="6">
    <location>
        <begin position="2008"/>
        <end position="2032"/>
    </location>
</feature>
<feature type="region of interest" description="Disordered" evidence="6">
    <location>
        <begin position="1266"/>
        <end position="1319"/>
    </location>
</feature>
<feature type="region of interest" description="Disordered" evidence="6">
    <location>
        <begin position="497"/>
        <end position="604"/>
    </location>
</feature>
<feature type="region of interest" description="Disordered" evidence="6">
    <location>
        <begin position="1344"/>
        <end position="1621"/>
    </location>
</feature>
<feature type="compositionally biased region" description="Basic and acidic residues" evidence="6">
    <location>
        <begin position="1500"/>
        <end position="1517"/>
    </location>
</feature>
<dbReference type="InterPro" id="IPR001606">
    <property type="entry name" value="ARID_dom"/>
</dbReference>
<dbReference type="InterPro" id="IPR016197">
    <property type="entry name" value="Chromo-like_dom_sf"/>
</dbReference>
<name>A0AAV2TV49_CALDB</name>
<feature type="compositionally biased region" description="Basic and acidic residues" evidence="6">
    <location>
        <begin position="881"/>
        <end position="893"/>
    </location>
</feature>
<evidence type="ECO:0000256" key="2">
    <source>
        <dbReference type="ARBA" id="ARBA00023015"/>
    </source>
</evidence>
<evidence type="ECO:0000313" key="9">
    <source>
        <dbReference type="Proteomes" id="UP001497525"/>
    </source>
</evidence>
<feature type="compositionally biased region" description="Polar residues" evidence="6">
    <location>
        <begin position="852"/>
        <end position="880"/>
    </location>
</feature>
<feature type="region of interest" description="Disordered" evidence="6">
    <location>
        <begin position="1071"/>
        <end position="1099"/>
    </location>
</feature>
<feature type="region of interest" description="Disordered" evidence="6">
    <location>
        <begin position="460"/>
        <end position="483"/>
    </location>
</feature>
<keyword evidence="3" id="KW-0238">DNA-binding</keyword>
<dbReference type="PANTHER" id="PTHR13964:SF27">
    <property type="entry name" value="HAT-TRICK, ISOFORM D"/>
    <property type="match status" value="1"/>
</dbReference>
<evidence type="ECO:0000256" key="1">
    <source>
        <dbReference type="ARBA" id="ARBA00022853"/>
    </source>
</evidence>
<evidence type="ECO:0000259" key="7">
    <source>
        <dbReference type="PROSITE" id="PS51011"/>
    </source>
</evidence>
<feature type="domain" description="ARID" evidence="7">
    <location>
        <begin position="635"/>
        <end position="727"/>
    </location>
</feature>
<organism evidence="8 9">
    <name type="scientific">Calicophoron daubneyi</name>
    <name type="common">Rumen fluke</name>
    <name type="synonym">Paramphistomum daubneyi</name>
    <dbReference type="NCBI Taxonomy" id="300641"/>
    <lineage>
        <taxon>Eukaryota</taxon>
        <taxon>Metazoa</taxon>
        <taxon>Spiralia</taxon>
        <taxon>Lophotrochozoa</taxon>
        <taxon>Platyhelminthes</taxon>
        <taxon>Trematoda</taxon>
        <taxon>Digenea</taxon>
        <taxon>Plagiorchiida</taxon>
        <taxon>Pronocephalata</taxon>
        <taxon>Paramphistomoidea</taxon>
        <taxon>Paramphistomidae</taxon>
        <taxon>Calicophoron</taxon>
    </lineage>
</organism>
<feature type="compositionally biased region" description="Low complexity" evidence="6">
    <location>
        <begin position="594"/>
        <end position="604"/>
    </location>
</feature>
<evidence type="ECO:0000256" key="3">
    <source>
        <dbReference type="ARBA" id="ARBA00023125"/>
    </source>
</evidence>
<feature type="compositionally biased region" description="Basic residues" evidence="6">
    <location>
        <begin position="568"/>
        <end position="583"/>
    </location>
</feature>
<dbReference type="Pfam" id="PF01388">
    <property type="entry name" value="ARID"/>
    <property type="match status" value="1"/>
</dbReference>
<dbReference type="Gene3D" id="1.10.150.60">
    <property type="entry name" value="ARID DNA-binding domain"/>
    <property type="match status" value="1"/>
</dbReference>
<feature type="region of interest" description="Disordered" evidence="6">
    <location>
        <begin position="2135"/>
        <end position="2173"/>
    </location>
</feature>
<feature type="region of interest" description="Disordered" evidence="6">
    <location>
        <begin position="1658"/>
        <end position="1685"/>
    </location>
</feature>
<dbReference type="InterPro" id="IPR036431">
    <property type="entry name" value="ARID_dom_sf"/>
</dbReference>
<feature type="region of interest" description="Disordered" evidence="6">
    <location>
        <begin position="1982"/>
        <end position="2060"/>
    </location>
</feature>
<feature type="region of interest" description="Disordered" evidence="6">
    <location>
        <begin position="736"/>
        <end position="907"/>
    </location>
</feature>
<keyword evidence="2" id="KW-0805">Transcription regulation</keyword>
<dbReference type="SMART" id="SM01014">
    <property type="entry name" value="ARID"/>
    <property type="match status" value="1"/>
</dbReference>
<feature type="compositionally biased region" description="Polar residues" evidence="6">
    <location>
        <begin position="2049"/>
        <end position="2059"/>
    </location>
</feature>
<dbReference type="GO" id="GO:0006357">
    <property type="term" value="P:regulation of transcription by RNA polymerase II"/>
    <property type="evidence" value="ECO:0007669"/>
    <property type="project" value="TreeGrafter"/>
</dbReference>
<feature type="region of interest" description="Disordered" evidence="6">
    <location>
        <begin position="180"/>
        <end position="275"/>
    </location>
</feature>
<dbReference type="SUPFAM" id="SSF46774">
    <property type="entry name" value="ARID-like"/>
    <property type="match status" value="1"/>
</dbReference>
<keyword evidence="5" id="KW-0539">Nucleus</keyword>
<feature type="region of interest" description="Disordered" evidence="6">
    <location>
        <begin position="1838"/>
        <end position="1911"/>
    </location>
</feature>
<feature type="compositionally biased region" description="Basic and acidic residues" evidence="6">
    <location>
        <begin position="1846"/>
        <end position="1855"/>
    </location>
</feature>
<keyword evidence="1" id="KW-0156">Chromatin regulator</keyword>
<dbReference type="SUPFAM" id="SSF54160">
    <property type="entry name" value="Chromo domain-like"/>
    <property type="match status" value="1"/>
</dbReference>
<feature type="compositionally biased region" description="Low complexity" evidence="6">
    <location>
        <begin position="746"/>
        <end position="764"/>
    </location>
</feature>
<feature type="compositionally biased region" description="Basic and acidic residues" evidence="6">
    <location>
        <begin position="1412"/>
        <end position="1436"/>
    </location>
</feature>
<dbReference type="Proteomes" id="UP001497525">
    <property type="component" value="Unassembled WGS sequence"/>
</dbReference>
<dbReference type="InterPro" id="IPR051232">
    <property type="entry name" value="ARID/SWI1_ChromRemod"/>
</dbReference>
<feature type="compositionally biased region" description="Polar residues" evidence="6">
    <location>
        <begin position="8"/>
        <end position="35"/>
    </location>
</feature>
<dbReference type="Gene3D" id="2.30.30.140">
    <property type="match status" value="3"/>
</dbReference>
<reference evidence="8" key="1">
    <citation type="submission" date="2024-06" db="EMBL/GenBank/DDBJ databases">
        <authorList>
            <person name="Liu X."/>
            <person name="Lenzi L."/>
            <person name="Haldenby T S."/>
            <person name="Uol C."/>
        </authorList>
    </citation>
    <scope>NUCLEOTIDE SEQUENCE</scope>
</reference>
<dbReference type="GO" id="GO:0000976">
    <property type="term" value="F:transcription cis-regulatory region binding"/>
    <property type="evidence" value="ECO:0007669"/>
    <property type="project" value="TreeGrafter"/>
</dbReference>
<accession>A0AAV2TV49</accession>
<dbReference type="PANTHER" id="PTHR13964">
    <property type="entry name" value="RBP-RELATED"/>
    <property type="match status" value="1"/>
</dbReference>
<proteinExistence type="predicted"/>
<feature type="compositionally biased region" description="Acidic residues" evidence="6">
    <location>
        <begin position="1072"/>
        <end position="1089"/>
    </location>
</feature>
<dbReference type="Pfam" id="PF08169">
    <property type="entry name" value="RBB1NT"/>
    <property type="match status" value="1"/>
</dbReference>
<sequence length="2173" mass="238127">MPVGRFKMSQSTNIPDNVVENSVGSSASNADTGFDSSKKAPSDFLTAGTAVSAKYRGAFCEATVDRVELKFRLRVQLNDSKTVVSVDQNGLVSGKPVPGSEVMVRIPTPDYRSSATPQWIERAGHVLRVVDTSVYTVVFDDGDKRILRRTQLVIKGERHFKESESLDCLPLTNPEQFRQPVIDRRRRTPEDVDDNEDFDFADEEIGGNEVEPTQFDSKQPREEGNLSDISEDKHSNNCSALETARHGSGGTDNMSSSEPLCEMTKPSDVHGGDEDTEQLPIDELQKLSPLYHRFLGRLVLVDMPLTGKDRLDSPPQVSNQTGMNTSTNSSTGASDTGRRRFVPGLVVLPSAMPSIDIKSSAGFGKSSRNPVLLVRSFKDNRFMGVPVCYVKRIKRPLAVELAHTYPSLRTAFERALLWLDRYELPAAWGENAIKSLLGAKDWRTTKRLYRSLSADISKASDRASSKSVPTKKSHTGSLSSVSSDSASADEEACVVRSKRASKHCSPQTTSAKKFAAKKRAHPADTGVGCRMKSKKPRLKISSHRIKHADDSSNHSSQCSNLKPSVPKKASKVSKRSSRPRRRAPQAIENDSSDSESSANSSSSSKFGLASSLSSVLSSTSSSDSDSSSSSSSVDFEARDRWIAQLYSFMDEGGTPINKAPSLANKDLDLYRLYKLVRELGGFHRVTSQMKWGYIYSKLRLPHHFSAGPRSLQAAFKRYLYPLDDISRKLGIDLGELPLSRPRHQPSSTAHSAASSHTGVKSTSSGRGGGQPRQSATEMRPEKSVETKSSSNKMDTSTERSAESSPPVLSPPIHHQPSPTVDAEPLSPVMRTPRKQSTASSPDAVYKGRTPKRSYSQASRTSRVTKATTTPITKASSQKTKSLSDERKLEKLADENTTASELKGQRSVPTAASGFTPLDELSNIKVNSVIPVGSRIRVRCGDHVAYEAKVLKHIRPQSALCSRPLERASSSAPWPAVGGIQYRVHYMGWNTRHDEVVSRSRIISVIEWARTSDSERPPSCSSFNLIVQEPHRPHYTKETCSSSMRRLKTPVSTEKSTRDIWPKNRKRTIGKDEVDDEDSVGGDAIIDDEYSDHSQTTETASDIVTTTAPMVRRRRLMFRRNTPLKERRGARINRIRPAISGQIVSEVCESQGDEFVHSKNEPSLKKDGEEMPHVEVEVATPPSSSCDTKLTFPRTHPTLPVVVGSGLPSGKRPRLGSSVCGTVSVGLKESRARERVISVERKKDQTSVGKKQNNQETELSQVQAKVENLDHPLSSSSTTPGNGRDETIAKSFTKAKTTKLTLKVDSGQKSSSKLTLNRHQKKLAGQSLSVKRLTDKARKMSIFKDGGVRLAKSHPKRSLQPQAVQLEEEPNTGSVERPHISYASGKEDNRNKTGKKMCEKPKVRAMKQPETSVDLKSDSIQRNEKAPEPIEKTDLEQTKIALVRGEKKLSVDHTTTKTASLKPKVSPPAGKQGISKKSRSAEDENAQLADGKDSVAAGKRVVKDDMRRKAIQRTRDQQTVRQKPHPGNSGSLISRNKLKPAGGLGEVKRKIQPGGLHKRPKGDLKSSNADSIHQDKITLNVPSTSAVSGDKSRPSSKVLNSCVDDSDSEHHIRHPHSTHLHSRDCLRPVMVCSPKKAYSPGNQLNISKRAGVHSSLRELAHGNRKQNRSSEESSTDSESESSVSDFGAMDALPRLTRSQHRQLLGDTPPGAVLQTASPIGLVVSVQAAPKDEIKSTAVKTPEVTDTSDEGHIAPNAVQLESINTESTEDSLLKPISVKIEDEISPDLLPDVASDIESHSTEVKVEVKKESFENAKNEYPGITGTQFTTPPERTIKMDADASTVDTPKSNEELDKQSKSCVQSDDENDDQSSVRTMSTDPMKGVAFDLTMSPGGRTSGSSSSSNSDLESLTDVAGTEHTHCDVEDIQADAKSCFKEISTHSEYGKDEIMEDSSCQGVESVTLSPLTYDEVINFKDSGQLLSKARLSHDRSRYVSTSSGAESSGRRHTKKLGSTPNRAHTSERSPSPASYSQHSTRSPHSSGNLSSPTSNSEATKQPVSSSYCGHIGPTHRRFGGPFFPISGYDELSSESKCQLLQERMHRILEAWRQAKQYLKDLDQRSSRTRRLRARQCLEAQITLGNAVNKQTPEDETQSSQETDFSGHLDPKPVPVEQPMAT</sequence>
<feature type="compositionally biased region" description="Basic and acidic residues" evidence="6">
    <location>
        <begin position="1443"/>
        <end position="1454"/>
    </location>
</feature>
<feature type="compositionally biased region" description="Basic and acidic residues" evidence="6">
    <location>
        <begin position="218"/>
        <end position="235"/>
    </location>
</feature>
<feature type="compositionally biased region" description="Low complexity" evidence="6">
    <location>
        <begin position="318"/>
        <end position="335"/>
    </location>
</feature>